<dbReference type="Gene3D" id="2.130.10.10">
    <property type="entry name" value="YVTN repeat-like/Quinoprotein amine dehydrogenase"/>
    <property type="match status" value="1"/>
</dbReference>
<dbReference type="RefSeq" id="WP_013762518.1">
    <property type="nucleotide sequence ID" value="NC_015510.1"/>
</dbReference>
<accession>F4KRG4</accession>
<name>F4KRG4_HALH1</name>
<organism evidence="1 2">
    <name type="scientific">Haliscomenobacter hydrossis (strain ATCC 27775 / DSM 1100 / LMG 10767 / O)</name>
    <dbReference type="NCBI Taxonomy" id="760192"/>
    <lineage>
        <taxon>Bacteria</taxon>
        <taxon>Pseudomonadati</taxon>
        <taxon>Bacteroidota</taxon>
        <taxon>Saprospiria</taxon>
        <taxon>Saprospirales</taxon>
        <taxon>Haliscomenobacteraceae</taxon>
        <taxon>Haliscomenobacter</taxon>
    </lineage>
</organism>
<proteinExistence type="predicted"/>
<dbReference type="eggNOG" id="COG1520">
    <property type="taxonomic scope" value="Bacteria"/>
</dbReference>
<reference evidence="1 2" key="1">
    <citation type="journal article" date="2011" name="Stand. Genomic Sci.">
        <title>Complete genome sequence of Haliscomenobacter hydrossis type strain (O).</title>
        <authorList>
            <consortium name="US DOE Joint Genome Institute (JGI-PGF)"/>
            <person name="Daligault H."/>
            <person name="Lapidus A."/>
            <person name="Zeytun A."/>
            <person name="Nolan M."/>
            <person name="Lucas S."/>
            <person name="Del Rio T.G."/>
            <person name="Tice H."/>
            <person name="Cheng J.F."/>
            <person name="Tapia R."/>
            <person name="Han C."/>
            <person name="Goodwin L."/>
            <person name="Pitluck S."/>
            <person name="Liolios K."/>
            <person name="Pagani I."/>
            <person name="Ivanova N."/>
            <person name="Huntemann M."/>
            <person name="Mavromatis K."/>
            <person name="Mikhailova N."/>
            <person name="Pati A."/>
            <person name="Chen A."/>
            <person name="Palaniappan K."/>
            <person name="Land M."/>
            <person name="Hauser L."/>
            <person name="Brambilla E.M."/>
            <person name="Rohde M."/>
            <person name="Verbarg S."/>
            <person name="Goker M."/>
            <person name="Bristow J."/>
            <person name="Eisen J.A."/>
            <person name="Markowitz V."/>
            <person name="Hugenholtz P."/>
            <person name="Kyrpides N.C."/>
            <person name="Klenk H.P."/>
            <person name="Woyke T."/>
        </authorList>
    </citation>
    <scope>NUCLEOTIDE SEQUENCE [LARGE SCALE GENOMIC DNA]</scope>
    <source>
        <strain evidence="2">ATCC 27775 / DSM 1100 / LMG 10767 / O</strain>
    </source>
</reference>
<keyword evidence="2" id="KW-1185">Reference proteome</keyword>
<dbReference type="SUPFAM" id="SSF50998">
    <property type="entry name" value="Quinoprotein alcohol dehydrogenase-like"/>
    <property type="match status" value="1"/>
</dbReference>
<dbReference type="Proteomes" id="UP000008461">
    <property type="component" value="Chromosome"/>
</dbReference>
<dbReference type="AlphaFoldDB" id="F4KRG4"/>
<gene>
    <name evidence="1" type="ordered locus">Halhy_0040</name>
</gene>
<evidence type="ECO:0000313" key="1">
    <source>
        <dbReference type="EMBL" id="AEE47954.1"/>
    </source>
</evidence>
<dbReference type="InterPro" id="IPR011047">
    <property type="entry name" value="Quinoprotein_ADH-like_sf"/>
</dbReference>
<dbReference type="STRING" id="760192.Halhy_0040"/>
<protein>
    <submittedName>
        <fullName evidence="1">Pyrrolo-quinoline quinone repeat-containing protein</fullName>
    </submittedName>
</protein>
<dbReference type="HOGENOM" id="CLU_2081524_0_0_10"/>
<dbReference type="EMBL" id="CP002691">
    <property type="protein sequence ID" value="AEE47954.1"/>
    <property type="molecule type" value="Genomic_DNA"/>
</dbReference>
<reference key="2">
    <citation type="submission" date="2011-04" db="EMBL/GenBank/DDBJ databases">
        <title>Complete sequence of chromosome of Haliscomenobacter hydrossis DSM 1100.</title>
        <authorList>
            <consortium name="US DOE Joint Genome Institute (JGI-PGF)"/>
            <person name="Lucas S."/>
            <person name="Han J."/>
            <person name="Lapidus A."/>
            <person name="Bruce D."/>
            <person name="Goodwin L."/>
            <person name="Pitluck S."/>
            <person name="Peters L."/>
            <person name="Kyrpides N."/>
            <person name="Mavromatis K."/>
            <person name="Ivanova N."/>
            <person name="Ovchinnikova G."/>
            <person name="Pagani I."/>
            <person name="Daligault H."/>
            <person name="Detter J.C."/>
            <person name="Han C."/>
            <person name="Land M."/>
            <person name="Hauser L."/>
            <person name="Markowitz V."/>
            <person name="Cheng J.-F."/>
            <person name="Hugenholtz P."/>
            <person name="Woyke T."/>
            <person name="Wu D."/>
            <person name="Verbarg S."/>
            <person name="Frueling A."/>
            <person name="Brambilla E."/>
            <person name="Klenk H.-P."/>
            <person name="Eisen J.A."/>
        </authorList>
    </citation>
    <scope>NUCLEOTIDE SEQUENCE</scope>
    <source>
        <strain>DSM 1100</strain>
    </source>
</reference>
<evidence type="ECO:0000313" key="2">
    <source>
        <dbReference type="Proteomes" id="UP000008461"/>
    </source>
</evidence>
<sequence>MAFKDYSNAGMWRNAIKRYGIPKDPDSEVSALEGSGVVYVGWDGRVFALDPENGNKRWCRTLRSYGLAAVESQQIDMAFQAGALYAIWNNRIFKLDPSNGQILNIRRADAHLAILFV</sequence>
<dbReference type="KEGG" id="hhy:Halhy_0040"/>
<dbReference type="InterPro" id="IPR015943">
    <property type="entry name" value="WD40/YVTN_repeat-like_dom_sf"/>
</dbReference>